<protein>
    <submittedName>
        <fullName evidence="1">Uncharacterized protein</fullName>
    </submittedName>
</protein>
<keyword evidence="2" id="KW-1185">Reference proteome</keyword>
<dbReference type="EMBL" id="JAJSOW010000002">
    <property type="protein sequence ID" value="KAI9199141.1"/>
    <property type="molecule type" value="Genomic_DNA"/>
</dbReference>
<accession>A0AAD5JGB0</accession>
<reference evidence="1 2" key="1">
    <citation type="journal article" date="2022" name="Plant J.">
        <title>Strategies of tolerance reflected in two North American maple genomes.</title>
        <authorList>
            <person name="McEvoy S.L."/>
            <person name="Sezen U.U."/>
            <person name="Trouern-Trend A."/>
            <person name="McMahon S.M."/>
            <person name="Schaberg P.G."/>
            <person name="Yang J."/>
            <person name="Wegrzyn J.L."/>
            <person name="Swenson N.G."/>
        </authorList>
    </citation>
    <scope>NUCLEOTIDE SEQUENCE [LARGE SCALE GENOMIC DNA]</scope>
    <source>
        <strain evidence="1">91603</strain>
    </source>
</reference>
<sequence length="187" mass="20648">MRVRIHFSHDSLCHFDRELNLVDSHNDLVAYITQFELPVTVELELSRKPSNGHPPTTFSEILHLYKLRSLGLVIFCLTPTSEVDGYLKANSYGLLLKENAPMSKLIRSAFGDELVSFLISSNAGARSADPAEGTVVPISLNIGVGASVDVLEQPSLAARLLTYLPNELVLPRLQVPHQHPLRAYCSC</sequence>
<comment type="caution">
    <text evidence="1">The sequence shown here is derived from an EMBL/GenBank/DDBJ whole genome shotgun (WGS) entry which is preliminary data.</text>
</comment>
<evidence type="ECO:0000313" key="2">
    <source>
        <dbReference type="Proteomes" id="UP001064489"/>
    </source>
</evidence>
<dbReference type="AlphaFoldDB" id="A0AAD5JGB0"/>
<dbReference type="Proteomes" id="UP001064489">
    <property type="component" value="Chromosome 13"/>
</dbReference>
<name>A0AAD5JGB0_ACENE</name>
<organism evidence="1 2">
    <name type="scientific">Acer negundo</name>
    <name type="common">Box elder</name>
    <dbReference type="NCBI Taxonomy" id="4023"/>
    <lineage>
        <taxon>Eukaryota</taxon>
        <taxon>Viridiplantae</taxon>
        <taxon>Streptophyta</taxon>
        <taxon>Embryophyta</taxon>
        <taxon>Tracheophyta</taxon>
        <taxon>Spermatophyta</taxon>
        <taxon>Magnoliopsida</taxon>
        <taxon>eudicotyledons</taxon>
        <taxon>Gunneridae</taxon>
        <taxon>Pentapetalae</taxon>
        <taxon>rosids</taxon>
        <taxon>malvids</taxon>
        <taxon>Sapindales</taxon>
        <taxon>Sapindaceae</taxon>
        <taxon>Hippocastanoideae</taxon>
        <taxon>Acereae</taxon>
        <taxon>Acer</taxon>
    </lineage>
</organism>
<evidence type="ECO:0000313" key="1">
    <source>
        <dbReference type="EMBL" id="KAI9199141.1"/>
    </source>
</evidence>
<gene>
    <name evidence="1" type="ORF">LWI28_028191</name>
</gene>
<proteinExistence type="predicted"/>